<dbReference type="Pfam" id="PF03481">
    <property type="entry name" value="Sua5_C"/>
    <property type="match status" value="1"/>
</dbReference>
<evidence type="ECO:0000259" key="15">
    <source>
        <dbReference type="PROSITE" id="PS51163"/>
    </source>
</evidence>
<comment type="subcellular location">
    <subcellularLocation>
        <location evidence="1 13">Cytoplasm</location>
    </subcellularLocation>
</comment>
<dbReference type="PANTHER" id="PTHR17490:SF16">
    <property type="entry name" value="THREONYLCARBAMOYL-AMP SYNTHASE"/>
    <property type="match status" value="1"/>
</dbReference>
<dbReference type="EC" id="2.7.7.87" evidence="3 13"/>
<feature type="binding site" evidence="14">
    <location>
        <position position="48"/>
    </location>
    <ligand>
        <name>ATP</name>
        <dbReference type="ChEBI" id="CHEBI:30616"/>
    </ligand>
</feature>
<keyword evidence="9 13" id="KW-0547">Nucleotide-binding</keyword>
<feature type="domain" description="YrdC-like" evidence="15">
    <location>
        <begin position="3"/>
        <end position="189"/>
    </location>
</feature>
<dbReference type="GO" id="GO:0005524">
    <property type="term" value="F:ATP binding"/>
    <property type="evidence" value="ECO:0007669"/>
    <property type="project" value="UniProtKB-UniRule"/>
</dbReference>
<feature type="binding site" evidence="14">
    <location>
        <position position="107"/>
    </location>
    <ligand>
        <name>ATP</name>
        <dbReference type="ChEBI" id="CHEBI:30616"/>
    </ligand>
</feature>
<dbReference type="GO" id="GO:0008033">
    <property type="term" value="P:tRNA processing"/>
    <property type="evidence" value="ECO:0007669"/>
    <property type="project" value="UniProtKB-KW"/>
</dbReference>
<keyword evidence="8 13" id="KW-0548">Nucleotidyltransferase</keyword>
<keyword evidence="7 13" id="KW-0819">tRNA processing</keyword>
<feature type="binding site" evidence="14">
    <location>
        <position position="221"/>
    </location>
    <ligand>
        <name>ATP</name>
        <dbReference type="ChEBI" id="CHEBI:30616"/>
    </ligand>
</feature>
<evidence type="ECO:0000256" key="1">
    <source>
        <dbReference type="ARBA" id="ARBA00004496"/>
    </source>
</evidence>
<evidence type="ECO:0000256" key="6">
    <source>
        <dbReference type="ARBA" id="ARBA00022679"/>
    </source>
</evidence>
<evidence type="ECO:0000256" key="12">
    <source>
        <dbReference type="ARBA" id="ARBA00048366"/>
    </source>
</evidence>
<proteinExistence type="inferred from homology"/>
<dbReference type="FunFam" id="3.90.870.10:FF:000009">
    <property type="entry name" value="Threonylcarbamoyl-AMP synthase, putative"/>
    <property type="match status" value="1"/>
</dbReference>
<dbReference type="GO" id="GO:0006450">
    <property type="term" value="P:regulation of translational fidelity"/>
    <property type="evidence" value="ECO:0007669"/>
    <property type="project" value="TreeGrafter"/>
</dbReference>
<dbReference type="EMBL" id="FNUS01000002">
    <property type="protein sequence ID" value="SEG04033.1"/>
    <property type="molecule type" value="Genomic_DNA"/>
</dbReference>
<evidence type="ECO:0000256" key="11">
    <source>
        <dbReference type="ARBA" id="ARBA00029774"/>
    </source>
</evidence>
<dbReference type="PIRSF" id="PIRSF004930">
    <property type="entry name" value="Tln_factor_SUA5"/>
    <property type="match status" value="1"/>
</dbReference>
<reference evidence="17" key="1">
    <citation type="submission" date="2016-10" db="EMBL/GenBank/DDBJ databases">
        <authorList>
            <person name="Varghese N."/>
            <person name="Submissions S."/>
        </authorList>
    </citation>
    <scope>NUCLEOTIDE SEQUENCE [LARGE SCALE GENOMIC DNA]</scope>
    <source>
        <strain evidence="17">DSM 21580</strain>
    </source>
</reference>
<evidence type="ECO:0000256" key="7">
    <source>
        <dbReference type="ARBA" id="ARBA00022694"/>
    </source>
</evidence>
<feature type="binding site" evidence="14">
    <location>
        <position position="57"/>
    </location>
    <ligand>
        <name>L-threonine</name>
        <dbReference type="ChEBI" id="CHEBI:57926"/>
    </ligand>
</feature>
<accession>A0A1H5WXJ6</accession>
<keyword evidence="17" id="KW-1185">Reference proteome</keyword>
<dbReference type="GO" id="GO:0003725">
    <property type="term" value="F:double-stranded RNA binding"/>
    <property type="evidence" value="ECO:0007669"/>
    <property type="project" value="UniProtKB-UniRule"/>
</dbReference>
<dbReference type="Gene3D" id="3.40.50.11030">
    <property type="entry name" value="Threonylcarbamoyl-AMP synthase, C-terminal domain"/>
    <property type="match status" value="1"/>
</dbReference>
<evidence type="ECO:0000256" key="10">
    <source>
        <dbReference type="ARBA" id="ARBA00022840"/>
    </source>
</evidence>
<dbReference type="InterPro" id="IPR005145">
    <property type="entry name" value="Sua5_C"/>
</dbReference>
<evidence type="ECO:0000256" key="5">
    <source>
        <dbReference type="ARBA" id="ARBA00022490"/>
    </source>
</evidence>
<feature type="binding site" evidence="14">
    <location>
        <position position="185"/>
    </location>
    <ligand>
        <name>ATP</name>
        <dbReference type="ChEBI" id="CHEBI:30616"/>
    </ligand>
</feature>
<comment type="function">
    <text evidence="13">Required for the formation of a threonylcarbamoyl group on adenosine at position 37 (t(6)A37) in tRNAs that read codons beginning with adenine.</text>
</comment>
<evidence type="ECO:0000256" key="2">
    <source>
        <dbReference type="ARBA" id="ARBA00007663"/>
    </source>
</evidence>
<evidence type="ECO:0000256" key="4">
    <source>
        <dbReference type="ARBA" id="ARBA00015492"/>
    </source>
</evidence>
<keyword evidence="10 13" id="KW-0067">ATP-binding</keyword>
<dbReference type="RefSeq" id="WP_103913341.1">
    <property type="nucleotide sequence ID" value="NZ_FNUS01000002.1"/>
</dbReference>
<feature type="binding site" evidence="14">
    <location>
        <position position="133"/>
    </location>
    <ligand>
        <name>ATP</name>
        <dbReference type="ChEBI" id="CHEBI:30616"/>
    </ligand>
</feature>
<dbReference type="Gene3D" id="3.90.870.10">
    <property type="entry name" value="DHBP synthase"/>
    <property type="match status" value="1"/>
</dbReference>
<dbReference type="NCBIfam" id="TIGR00057">
    <property type="entry name" value="L-threonylcarbamoyladenylate synthase"/>
    <property type="match status" value="1"/>
</dbReference>
<dbReference type="GO" id="GO:0000049">
    <property type="term" value="F:tRNA binding"/>
    <property type="evidence" value="ECO:0007669"/>
    <property type="project" value="TreeGrafter"/>
</dbReference>
<feature type="binding site" evidence="14">
    <location>
        <position position="141"/>
    </location>
    <ligand>
        <name>ATP</name>
        <dbReference type="ChEBI" id="CHEBI:30616"/>
    </ligand>
</feature>
<dbReference type="InterPro" id="IPR010923">
    <property type="entry name" value="T(6)A37_SUA5"/>
</dbReference>
<feature type="binding site" evidence="14">
    <location>
        <position position="171"/>
    </location>
    <ligand>
        <name>L-threonine</name>
        <dbReference type="ChEBI" id="CHEBI:57926"/>
    </ligand>
</feature>
<evidence type="ECO:0000256" key="13">
    <source>
        <dbReference type="PIRNR" id="PIRNR004930"/>
    </source>
</evidence>
<dbReference type="InterPro" id="IPR050156">
    <property type="entry name" value="TC-AMP_synthase_SUA5"/>
</dbReference>
<evidence type="ECO:0000256" key="8">
    <source>
        <dbReference type="ARBA" id="ARBA00022695"/>
    </source>
</evidence>
<dbReference type="PANTHER" id="PTHR17490">
    <property type="entry name" value="SUA5"/>
    <property type="match status" value="1"/>
</dbReference>
<protein>
    <recommendedName>
        <fullName evidence="4 13">Threonylcarbamoyl-AMP synthase</fullName>
        <shortName evidence="13">TC-AMP synthase</shortName>
        <ecNumber evidence="3 13">2.7.7.87</ecNumber>
    </recommendedName>
    <alternativeName>
        <fullName evidence="11 13">L-threonylcarbamoyladenylate synthase</fullName>
    </alternativeName>
</protein>
<name>A0A1H5WXJ6_9FLAO</name>
<dbReference type="Proteomes" id="UP000236738">
    <property type="component" value="Unassembled WGS sequence"/>
</dbReference>
<feature type="binding site" evidence="14">
    <location>
        <position position="52"/>
    </location>
    <ligand>
        <name>ATP</name>
        <dbReference type="ChEBI" id="CHEBI:30616"/>
    </ligand>
</feature>
<evidence type="ECO:0000313" key="16">
    <source>
        <dbReference type="EMBL" id="SEG04033.1"/>
    </source>
</evidence>
<keyword evidence="6 13" id="KW-0808">Transferase</keyword>
<evidence type="ECO:0000256" key="14">
    <source>
        <dbReference type="PIRSR" id="PIRSR004930-1"/>
    </source>
</evidence>
<comment type="catalytic activity">
    <reaction evidence="12 13">
        <text>L-threonine + hydrogencarbonate + ATP = L-threonylcarbamoyladenylate + diphosphate + H2O</text>
        <dbReference type="Rhea" id="RHEA:36407"/>
        <dbReference type="ChEBI" id="CHEBI:15377"/>
        <dbReference type="ChEBI" id="CHEBI:17544"/>
        <dbReference type="ChEBI" id="CHEBI:30616"/>
        <dbReference type="ChEBI" id="CHEBI:33019"/>
        <dbReference type="ChEBI" id="CHEBI:57926"/>
        <dbReference type="ChEBI" id="CHEBI:73682"/>
        <dbReference type="EC" id="2.7.7.87"/>
    </reaction>
</comment>
<keyword evidence="5 13" id="KW-0963">Cytoplasm</keyword>
<dbReference type="InterPro" id="IPR038385">
    <property type="entry name" value="Sua5/YwlC_C"/>
</dbReference>
<dbReference type="SUPFAM" id="SSF55821">
    <property type="entry name" value="YrdC/RibB"/>
    <property type="match status" value="1"/>
</dbReference>
<sequence length="318" mass="35238">MISKDLDLAVKILEDDGVIGFPTETVYGLAGNIFSEKAINNIFNIKKRPLFNPLIVHLKSIEELGNVASEIPEIALKLATAFWPGPLTLLLPKKDCIPDLITAGKPTVAVRIPNHPMALSLLRRLEFPLAAPSANPFKRISPTKAQHVENYFGSDIEMVLDGGICKTGVESTIVGFDNSEVIIYRLGGISVEEIKKITKKVTIFNKNNDSPEAPGMLLKHYAPKTPLIFTKNIAEEISKNKNKKAGILLFGQSNLKLPDNFQQIILSESENLEEATFRFYESLHLMDEMNLEVIISQPFPDTGLGRVLNDKLSRASFE</sequence>
<dbReference type="OrthoDB" id="9814580at2"/>
<feature type="binding site" evidence="14">
    <location>
        <position position="25"/>
    </location>
    <ligand>
        <name>L-threonine</name>
        <dbReference type="ChEBI" id="CHEBI:57926"/>
    </ligand>
</feature>
<feature type="binding site" evidence="14">
    <location>
        <position position="131"/>
    </location>
    <ligand>
        <name>L-threonine</name>
        <dbReference type="ChEBI" id="CHEBI:57926"/>
    </ligand>
</feature>
<dbReference type="GO" id="GO:0061710">
    <property type="term" value="F:L-threonylcarbamoyladenylate synthase"/>
    <property type="evidence" value="ECO:0007669"/>
    <property type="project" value="UniProtKB-EC"/>
</dbReference>
<evidence type="ECO:0000256" key="3">
    <source>
        <dbReference type="ARBA" id="ARBA00012584"/>
    </source>
</evidence>
<comment type="similarity">
    <text evidence="2 13">Belongs to the SUA5 family.</text>
</comment>
<feature type="binding site" evidence="14">
    <location>
        <position position="111"/>
    </location>
    <ligand>
        <name>L-threonine</name>
        <dbReference type="ChEBI" id="CHEBI:57926"/>
    </ligand>
</feature>
<gene>
    <name evidence="16" type="ORF">SAMN05421847_1367</name>
</gene>
<dbReference type="AlphaFoldDB" id="A0A1H5WXJ6"/>
<dbReference type="InterPro" id="IPR006070">
    <property type="entry name" value="Sua5-like_dom"/>
</dbReference>
<dbReference type="GO" id="GO:0005737">
    <property type="term" value="C:cytoplasm"/>
    <property type="evidence" value="ECO:0007669"/>
    <property type="project" value="UniProtKB-SubCell"/>
</dbReference>
<evidence type="ECO:0000256" key="9">
    <source>
        <dbReference type="ARBA" id="ARBA00022741"/>
    </source>
</evidence>
<evidence type="ECO:0000313" key="17">
    <source>
        <dbReference type="Proteomes" id="UP000236738"/>
    </source>
</evidence>
<dbReference type="InterPro" id="IPR017945">
    <property type="entry name" value="DHBP_synth_RibB-like_a/b_dom"/>
</dbReference>
<organism evidence="16 17">
    <name type="scientific">Halpernia humi</name>
    <dbReference type="NCBI Taxonomy" id="493375"/>
    <lineage>
        <taxon>Bacteria</taxon>
        <taxon>Pseudomonadati</taxon>
        <taxon>Bacteroidota</taxon>
        <taxon>Flavobacteriia</taxon>
        <taxon>Flavobacteriales</taxon>
        <taxon>Weeksellaceae</taxon>
        <taxon>Chryseobacterium group</taxon>
        <taxon>Halpernia</taxon>
    </lineage>
</organism>
<dbReference type="Pfam" id="PF01300">
    <property type="entry name" value="Sua5_yciO_yrdC"/>
    <property type="match status" value="1"/>
</dbReference>
<dbReference type="PROSITE" id="PS51163">
    <property type="entry name" value="YRDC"/>
    <property type="match status" value="1"/>
</dbReference>